<evidence type="ECO:0000256" key="3">
    <source>
        <dbReference type="ARBA" id="ARBA00007592"/>
    </source>
</evidence>
<evidence type="ECO:0000256" key="14">
    <source>
        <dbReference type="PIRSR" id="PIRSR001365-1"/>
    </source>
</evidence>
<evidence type="ECO:0000256" key="13">
    <source>
        <dbReference type="PIRNR" id="PIRNR001365"/>
    </source>
</evidence>
<dbReference type="PANTHER" id="PTHR12128:SF66">
    <property type="entry name" value="4-HYDROXY-2-OXOGLUTARATE ALDOLASE, MITOCHONDRIAL"/>
    <property type="match status" value="1"/>
</dbReference>
<dbReference type="NCBIfam" id="TIGR00674">
    <property type="entry name" value="dapA"/>
    <property type="match status" value="1"/>
</dbReference>
<comment type="similarity">
    <text evidence="3 12 13">Belongs to the DapA family.</text>
</comment>
<keyword evidence="7 12" id="KW-0220">Diaminopimelate biosynthesis</keyword>
<evidence type="ECO:0000256" key="9">
    <source>
        <dbReference type="ARBA" id="ARBA00023239"/>
    </source>
</evidence>
<comment type="subunit">
    <text evidence="12">Homotetramer; dimer of dimers.</text>
</comment>
<feature type="active site" description="Schiff-base intermediate with substrate" evidence="12 14">
    <location>
        <position position="160"/>
    </location>
</feature>
<gene>
    <name evidence="12" type="primary">dapA</name>
    <name evidence="16" type="ORF">COS11_03165</name>
</gene>
<comment type="caution">
    <text evidence="12">Lacks conserved residue(s) required for the propagation of feature annotation.</text>
</comment>
<comment type="caution">
    <text evidence="12">Was originally thought to be a dihydrodipicolinate synthase (DHDPS), catalyzing the condensation of (S)-aspartate-beta-semialdehyde [(S)-ASA] and pyruvate to dihydrodipicolinate (DHDP). However, it was shown in E.coli that the product of the enzymatic reaction is not dihydrodipicolinate but in fact (4S)-4-hydroxy-2,3,4,5-tetrahydro-(2S)-dipicolinic acid (HTPA), and that the consecutive dehydration reaction leading to DHDP is not spontaneous but catalyzed by DapB.</text>
</comment>
<sequence>MFKGSMVALITPFKGGKIDEKALERLIEFQIKNNTDGIVPCGCTGEAATLSTEEQKQMIKLTVALVKKRIPVIAGTGSNSTKEAIELTKYAESAGADAALLITPYYNKPTPAGLLLHYEKVSSAVSIPIILYNVPSRTGISILPETVAKLSEIENIVAIKEASGSLNQTSEILSLCNITVLSGDDSLTLPILSVGGKGVISVVANIVPADTAEMVRDFRKGKFEEARKLHLKLFPLCQAMFLETNPIPVKTALGMMGMIEPELRLPLSPMDEGKKKELTEALKNYGLV</sequence>
<dbReference type="PRINTS" id="PR00146">
    <property type="entry name" value="DHPICSNTHASE"/>
</dbReference>
<dbReference type="InterPro" id="IPR013785">
    <property type="entry name" value="Aldolase_TIM"/>
</dbReference>
<evidence type="ECO:0000256" key="7">
    <source>
        <dbReference type="ARBA" id="ARBA00022915"/>
    </source>
</evidence>
<keyword evidence="10 12" id="KW-0704">Schiff base</keyword>
<feature type="site" description="Part of a proton relay during catalysis" evidence="12">
    <location>
        <position position="106"/>
    </location>
</feature>
<dbReference type="Proteomes" id="UP000228886">
    <property type="component" value="Unassembled WGS sequence"/>
</dbReference>
<comment type="caution">
    <text evidence="16">The sequence shown here is derived from an EMBL/GenBank/DDBJ whole genome shotgun (WGS) entry which is preliminary data.</text>
</comment>
<dbReference type="GO" id="GO:0005829">
    <property type="term" value="C:cytosol"/>
    <property type="evidence" value="ECO:0007669"/>
    <property type="project" value="TreeGrafter"/>
</dbReference>
<dbReference type="EMBL" id="PETL01000153">
    <property type="protein sequence ID" value="PIV64248.1"/>
    <property type="molecule type" value="Genomic_DNA"/>
</dbReference>
<evidence type="ECO:0000313" key="17">
    <source>
        <dbReference type="Proteomes" id="UP000228886"/>
    </source>
</evidence>
<dbReference type="PIRSF" id="PIRSF001365">
    <property type="entry name" value="DHDPS"/>
    <property type="match status" value="1"/>
</dbReference>
<evidence type="ECO:0000313" key="16">
    <source>
        <dbReference type="EMBL" id="PIV64248.1"/>
    </source>
</evidence>
<reference evidence="17" key="1">
    <citation type="submission" date="2017-09" db="EMBL/GenBank/DDBJ databases">
        <title>Depth-based differentiation of microbial function through sediment-hosted aquifers and enrichment of novel symbionts in the deep terrestrial subsurface.</title>
        <authorList>
            <person name="Probst A.J."/>
            <person name="Ladd B."/>
            <person name="Jarett J.K."/>
            <person name="Geller-Mcgrath D.E."/>
            <person name="Sieber C.M.K."/>
            <person name="Emerson J.B."/>
            <person name="Anantharaman K."/>
            <person name="Thomas B.C."/>
            <person name="Malmstrom R."/>
            <person name="Stieglmeier M."/>
            <person name="Klingl A."/>
            <person name="Woyke T."/>
            <person name="Ryan C.M."/>
            <person name="Banfield J.F."/>
        </authorList>
    </citation>
    <scope>NUCLEOTIDE SEQUENCE [LARGE SCALE GENOMIC DNA]</scope>
</reference>
<accession>A0A2M7E972</accession>
<evidence type="ECO:0000256" key="8">
    <source>
        <dbReference type="ARBA" id="ARBA00023154"/>
    </source>
</evidence>
<evidence type="ECO:0000256" key="15">
    <source>
        <dbReference type="PIRSR" id="PIRSR001365-2"/>
    </source>
</evidence>
<dbReference type="SUPFAM" id="SSF51569">
    <property type="entry name" value="Aldolase"/>
    <property type="match status" value="1"/>
</dbReference>
<dbReference type="SMART" id="SM01130">
    <property type="entry name" value="DHDPS"/>
    <property type="match status" value="1"/>
</dbReference>
<evidence type="ECO:0000256" key="10">
    <source>
        <dbReference type="ARBA" id="ARBA00023270"/>
    </source>
</evidence>
<comment type="catalytic activity">
    <reaction evidence="11 12">
        <text>L-aspartate 4-semialdehyde + pyruvate = (2S,4S)-4-hydroxy-2,3,4,5-tetrahydrodipicolinate + H2O + H(+)</text>
        <dbReference type="Rhea" id="RHEA:34171"/>
        <dbReference type="ChEBI" id="CHEBI:15361"/>
        <dbReference type="ChEBI" id="CHEBI:15377"/>
        <dbReference type="ChEBI" id="CHEBI:15378"/>
        <dbReference type="ChEBI" id="CHEBI:67139"/>
        <dbReference type="ChEBI" id="CHEBI:537519"/>
        <dbReference type="EC" id="4.3.3.7"/>
    </reaction>
</comment>
<protein>
    <recommendedName>
        <fullName evidence="4 12">4-hydroxy-tetrahydrodipicolinate synthase</fullName>
        <shortName evidence="12">HTPA synthase</shortName>
        <ecNumber evidence="4 12">4.3.3.7</ecNumber>
    </recommendedName>
</protein>
<name>A0A2M7E972_9BACT</name>
<comment type="subcellular location">
    <subcellularLocation>
        <location evidence="12">Cytoplasm</location>
    </subcellularLocation>
</comment>
<dbReference type="EC" id="4.3.3.7" evidence="4 12"/>
<comment type="pathway">
    <text evidence="2 12">Amino-acid biosynthesis; L-lysine biosynthesis via DAP pathway; (S)-tetrahydrodipicolinate from L-aspartate: step 3/4.</text>
</comment>
<evidence type="ECO:0000256" key="4">
    <source>
        <dbReference type="ARBA" id="ARBA00012086"/>
    </source>
</evidence>
<dbReference type="AlphaFoldDB" id="A0A2M7E972"/>
<evidence type="ECO:0000256" key="2">
    <source>
        <dbReference type="ARBA" id="ARBA00005120"/>
    </source>
</evidence>
<dbReference type="UniPathway" id="UPA00034">
    <property type="reaction ID" value="UER00017"/>
</dbReference>
<keyword evidence="8 12" id="KW-0457">Lysine biosynthesis</keyword>
<keyword evidence="6 12" id="KW-0028">Amino-acid biosynthesis</keyword>
<dbReference type="GO" id="GO:0009089">
    <property type="term" value="P:lysine biosynthetic process via diaminopimelate"/>
    <property type="evidence" value="ECO:0007669"/>
    <property type="project" value="UniProtKB-UniRule"/>
</dbReference>
<evidence type="ECO:0000256" key="1">
    <source>
        <dbReference type="ARBA" id="ARBA00003294"/>
    </source>
</evidence>
<feature type="active site" description="Proton donor/acceptor" evidence="12 14">
    <location>
        <position position="132"/>
    </location>
</feature>
<keyword evidence="5 12" id="KW-0963">Cytoplasm</keyword>
<feature type="binding site" evidence="12 15">
    <location>
        <position position="44"/>
    </location>
    <ligand>
        <name>pyruvate</name>
        <dbReference type="ChEBI" id="CHEBI:15361"/>
    </ligand>
</feature>
<proteinExistence type="inferred from homology"/>
<feature type="binding site" evidence="12 15">
    <location>
        <position position="200"/>
    </location>
    <ligand>
        <name>pyruvate</name>
        <dbReference type="ChEBI" id="CHEBI:15361"/>
    </ligand>
</feature>
<dbReference type="InterPro" id="IPR002220">
    <property type="entry name" value="DapA-like"/>
</dbReference>
<dbReference type="HAMAP" id="MF_00418">
    <property type="entry name" value="DapA"/>
    <property type="match status" value="1"/>
</dbReference>
<evidence type="ECO:0000256" key="6">
    <source>
        <dbReference type="ARBA" id="ARBA00022605"/>
    </source>
</evidence>
<dbReference type="CDD" id="cd00950">
    <property type="entry name" value="DHDPS"/>
    <property type="match status" value="1"/>
</dbReference>
<dbReference type="Pfam" id="PF00701">
    <property type="entry name" value="DHDPS"/>
    <property type="match status" value="1"/>
</dbReference>
<dbReference type="PANTHER" id="PTHR12128">
    <property type="entry name" value="DIHYDRODIPICOLINATE SYNTHASE"/>
    <property type="match status" value="1"/>
</dbReference>
<evidence type="ECO:0000256" key="11">
    <source>
        <dbReference type="ARBA" id="ARBA00047836"/>
    </source>
</evidence>
<dbReference type="GO" id="GO:0019877">
    <property type="term" value="P:diaminopimelate biosynthetic process"/>
    <property type="evidence" value="ECO:0007669"/>
    <property type="project" value="UniProtKB-UniRule"/>
</dbReference>
<evidence type="ECO:0000256" key="5">
    <source>
        <dbReference type="ARBA" id="ARBA00022490"/>
    </source>
</evidence>
<dbReference type="Gene3D" id="3.20.20.70">
    <property type="entry name" value="Aldolase class I"/>
    <property type="match status" value="1"/>
</dbReference>
<dbReference type="InterPro" id="IPR005263">
    <property type="entry name" value="DapA"/>
</dbReference>
<evidence type="ECO:0000256" key="12">
    <source>
        <dbReference type="HAMAP-Rule" id="MF_00418"/>
    </source>
</evidence>
<keyword evidence="9 12" id="KW-0456">Lyase</keyword>
<dbReference type="GO" id="GO:0008840">
    <property type="term" value="F:4-hydroxy-tetrahydrodipicolinate synthase activity"/>
    <property type="evidence" value="ECO:0007669"/>
    <property type="project" value="UniProtKB-UniRule"/>
</dbReference>
<dbReference type="InterPro" id="IPR020625">
    <property type="entry name" value="Schiff_base-form_aldolases_AS"/>
</dbReference>
<dbReference type="PROSITE" id="PS00666">
    <property type="entry name" value="DHDPS_2"/>
    <property type="match status" value="1"/>
</dbReference>
<comment type="function">
    <text evidence="1 12">Catalyzes the condensation of (S)-aspartate-beta-semialdehyde [(S)-ASA] and pyruvate to 4-hydroxy-tetrahydrodipicolinate (HTPA).</text>
</comment>
<organism evidence="16 17">
    <name type="scientific">bacterium (Candidatus Ratteibacteria) CG01_land_8_20_14_3_00_40_19</name>
    <dbReference type="NCBI Taxonomy" id="2014290"/>
    <lineage>
        <taxon>Bacteria</taxon>
        <taxon>Candidatus Ratteibacteria</taxon>
    </lineage>
</organism>